<dbReference type="EMBL" id="VJMH01005138">
    <property type="protein sequence ID" value="KAF0700104.1"/>
    <property type="molecule type" value="Genomic_DNA"/>
</dbReference>
<dbReference type="InterPro" id="IPR052602">
    <property type="entry name" value="Growth_transcription_reg"/>
</dbReference>
<feature type="compositionally biased region" description="Basic and acidic residues" evidence="2">
    <location>
        <begin position="225"/>
        <end position="242"/>
    </location>
</feature>
<evidence type="ECO:0000256" key="2">
    <source>
        <dbReference type="SAM" id="MobiDB-lite"/>
    </source>
</evidence>
<dbReference type="Pfam" id="PF12325">
    <property type="entry name" value="TMF_TATA_bd"/>
    <property type="match status" value="1"/>
</dbReference>
<evidence type="ECO:0000313" key="5">
    <source>
        <dbReference type="EMBL" id="VFT86264.1"/>
    </source>
</evidence>
<name>A0A485KN22_9STRA</name>
<dbReference type="InterPro" id="IPR022091">
    <property type="entry name" value="TMF_TATA-bd"/>
</dbReference>
<feature type="region of interest" description="Disordered" evidence="2">
    <location>
        <begin position="218"/>
        <end position="263"/>
    </location>
</feature>
<evidence type="ECO:0000256" key="1">
    <source>
        <dbReference type="SAM" id="Coils"/>
    </source>
</evidence>
<feature type="coiled-coil region" evidence="1">
    <location>
        <begin position="525"/>
        <end position="619"/>
    </location>
</feature>
<dbReference type="GO" id="GO:0005783">
    <property type="term" value="C:endoplasmic reticulum"/>
    <property type="evidence" value="ECO:0007669"/>
    <property type="project" value="TreeGrafter"/>
</dbReference>
<feature type="coiled-coil region" evidence="1">
    <location>
        <begin position="776"/>
        <end position="810"/>
    </location>
</feature>
<keyword evidence="6" id="KW-1185">Reference proteome</keyword>
<evidence type="ECO:0000313" key="6">
    <source>
        <dbReference type="Proteomes" id="UP000332933"/>
    </source>
</evidence>
<feature type="compositionally biased region" description="Polar residues" evidence="2">
    <location>
        <begin position="171"/>
        <end position="184"/>
    </location>
</feature>
<organism evidence="5 6">
    <name type="scientific">Aphanomyces stellatus</name>
    <dbReference type="NCBI Taxonomy" id="120398"/>
    <lineage>
        <taxon>Eukaryota</taxon>
        <taxon>Sar</taxon>
        <taxon>Stramenopiles</taxon>
        <taxon>Oomycota</taxon>
        <taxon>Saprolegniomycetes</taxon>
        <taxon>Saprolegniales</taxon>
        <taxon>Verrucalvaceae</taxon>
        <taxon>Aphanomyces</taxon>
    </lineage>
</organism>
<dbReference type="PANTHER" id="PTHR46515:SF1">
    <property type="entry name" value="TATA ELEMENT MODULATORY FACTOR"/>
    <property type="match status" value="1"/>
</dbReference>
<feature type="region of interest" description="Disordered" evidence="2">
    <location>
        <begin position="48"/>
        <end position="69"/>
    </location>
</feature>
<dbReference type="EMBL" id="CAADRA010005159">
    <property type="protein sequence ID" value="VFT86264.1"/>
    <property type="molecule type" value="Genomic_DNA"/>
</dbReference>
<reference evidence="5 6" key="1">
    <citation type="submission" date="2019-03" db="EMBL/GenBank/DDBJ databases">
        <authorList>
            <person name="Gaulin E."/>
            <person name="Dumas B."/>
        </authorList>
    </citation>
    <scope>NUCLEOTIDE SEQUENCE [LARGE SCALE GENOMIC DNA]</scope>
    <source>
        <strain evidence="5">CBS 568.67</strain>
    </source>
</reference>
<dbReference type="OrthoDB" id="74178at2759"/>
<feature type="domain" description="TATA element modulatory factor 1 TATA binding" evidence="3">
    <location>
        <begin position="710"/>
        <end position="811"/>
    </location>
</feature>
<dbReference type="PANTHER" id="PTHR46515">
    <property type="entry name" value="TATA ELEMENT MODULATORY FACTOR TMF1"/>
    <property type="match status" value="1"/>
</dbReference>
<accession>A0A485KN22</accession>
<reference evidence="4" key="2">
    <citation type="submission" date="2019-06" db="EMBL/GenBank/DDBJ databases">
        <title>Genomics analysis of Aphanomyces spp. identifies a new class of oomycete effector associated with host adaptation.</title>
        <authorList>
            <person name="Gaulin E."/>
        </authorList>
    </citation>
    <scope>NUCLEOTIDE SEQUENCE</scope>
    <source>
        <strain evidence="4">CBS 578.67</strain>
    </source>
</reference>
<evidence type="ECO:0000313" key="4">
    <source>
        <dbReference type="EMBL" id="KAF0700104.1"/>
    </source>
</evidence>
<evidence type="ECO:0000259" key="3">
    <source>
        <dbReference type="Pfam" id="PF12325"/>
    </source>
</evidence>
<keyword evidence="1" id="KW-0175">Coiled coil</keyword>
<dbReference type="AlphaFoldDB" id="A0A485KN22"/>
<protein>
    <submittedName>
        <fullName evidence="5">Aste57867_9383 protein</fullName>
    </submittedName>
</protein>
<feature type="region of interest" description="Disordered" evidence="2">
    <location>
        <begin position="81"/>
        <end position="191"/>
    </location>
</feature>
<dbReference type="GO" id="GO:0005794">
    <property type="term" value="C:Golgi apparatus"/>
    <property type="evidence" value="ECO:0007669"/>
    <property type="project" value="TreeGrafter"/>
</dbReference>
<sequence length="814" mass="88488">MAASWFSTKVNLSNVNLANVNLSNIVSQGLEHVNKLKDDVEKQFDEAVSGKGAAGRAPPTPMAATPLSFPLPTASDVSVPSLFHESESTPSTSTEPLAPPRAPVQEGDLERPQEETPNDDGIAESTLPAAEFPPSHQDDSAVHPNPTVTPPSSSAEPSDDDGDIPDTPTTQHSLSPSDSITDADSSPLDDIDADTAANAALLDIVKTLPPVAMEAVAVHDEDEISRDRELPSTALDRTREGECANAAPSSTSPGDEAVLPPPSPSSLEVAFLQKELTHVQAELRKANDILHDRESQLMASSAAIAKLHGEVELMRNRATDNSVVYQLQSALADKEQQLRNLLDEGEALSKKQAAFETRLRALRKEKTDVVDENTALAAALDTAQAKWETARMHLIKAEDDAKAHALLVKTLDTTEAQLHSTATALDAAKAALAATDATVARLVEENAALRAATAAVAFEDREVLEATIHDLQISLATTQADAARAEDAARMELQATTRRWQDAVTRMDRMTHSASDATQPLLRQIQSLQDEQRAVEVERRRAEAEMQKRLDDAETHAAEWHAKVTDERAAADAARRQAVELEAKLKQVEAEGARGVASAAALQNQLDAETQRRAAVETQLHEAVEAKRHVAALLATNQEQTKALVAQKDRWIHEVNDLRWQLQEASQAKPVAVAAAAPIVVERRPSLGETTTAPTRPLGDPADAMTMVEWHQLQQKVRLRESEATLLKAQVQALEDARKGTNDQIVWLTTRNAVLETTAAEVESVKASLQAMEVKQHVLLELLGEKEEQVEELESEFREFKQMYQSQIDTLTRR</sequence>
<dbReference type="Proteomes" id="UP000332933">
    <property type="component" value="Unassembled WGS sequence"/>
</dbReference>
<proteinExistence type="predicted"/>
<gene>
    <name evidence="5" type="primary">Aste57867_9383</name>
    <name evidence="4" type="ORF">As57867_009347</name>
    <name evidence="5" type="ORF">ASTE57867_9383</name>
</gene>
<feature type="coiled-coil region" evidence="1">
    <location>
        <begin position="324"/>
        <end position="351"/>
    </location>
</feature>